<feature type="compositionally biased region" description="Low complexity" evidence="1">
    <location>
        <begin position="185"/>
        <end position="195"/>
    </location>
</feature>
<feature type="compositionally biased region" description="Low complexity" evidence="1">
    <location>
        <begin position="479"/>
        <end position="508"/>
    </location>
</feature>
<evidence type="ECO:0000256" key="1">
    <source>
        <dbReference type="SAM" id="MobiDB-lite"/>
    </source>
</evidence>
<evidence type="ECO:0000313" key="2">
    <source>
        <dbReference type="EMBL" id="KAK7033934.1"/>
    </source>
</evidence>
<name>A0AAW0C3T4_9AGAR</name>
<feature type="compositionally biased region" description="Low complexity" evidence="1">
    <location>
        <begin position="215"/>
        <end position="264"/>
    </location>
</feature>
<proteinExistence type="predicted"/>
<keyword evidence="3" id="KW-1185">Reference proteome</keyword>
<dbReference type="EMBL" id="JAYKXP010000059">
    <property type="protein sequence ID" value="KAK7033934.1"/>
    <property type="molecule type" value="Genomic_DNA"/>
</dbReference>
<gene>
    <name evidence="2" type="ORF">VNI00_012559</name>
</gene>
<feature type="compositionally biased region" description="Low complexity" evidence="1">
    <location>
        <begin position="1"/>
        <end position="21"/>
    </location>
</feature>
<feature type="compositionally biased region" description="Low complexity" evidence="1">
    <location>
        <begin position="455"/>
        <end position="466"/>
    </location>
</feature>
<feature type="compositionally biased region" description="Acidic residues" evidence="1">
    <location>
        <begin position="441"/>
        <end position="454"/>
    </location>
</feature>
<protein>
    <submittedName>
        <fullName evidence="2">Uncharacterized protein</fullName>
    </submittedName>
</protein>
<feature type="compositionally biased region" description="Basic residues" evidence="1">
    <location>
        <begin position="35"/>
        <end position="44"/>
    </location>
</feature>
<organism evidence="2 3">
    <name type="scientific">Paramarasmius palmivorus</name>
    <dbReference type="NCBI Taxonomy" id="297713"/>
    <lineage>
        <taxon>Eukaryota</taxon>
        <taxon>Fungi</taxon>
        <taxon>Dikarya</taxon>
        <taxon>Basidiomycota</taxon>
        <taxon>Agaricomycotina</taxon>
        <taxon>Agaricomycetes</taxon>
        <taxon>Agaricomycetidae</taxon>
        <taxon>Agaricales</taxon>
        <taxon>Marasmiineae</taxon>
        <taxon>Marasmiaceae</taxon>
        <taxon>Paramarasmius</taxon>
    </lineage>
</organism>
<feature type="compositionally biased region" description="Low complexity" evidence="1">
    <location>
        <begin position="303"/>
        <end position="312"/>
    </location>
</feature>
<feature type="region of interest" description="Disordered" evidence="1">
    <location>
        <begin position="343"/>
        <end position="522"/>
    </location>
</feature>
<sequence>MSSPSPIPSSSSSSTASTTSSEELANAKTNEQKLRPKLPKRKSCLKTPSPLPSPPITRDSDHGCHLVGTGSGCCSPKKKVAWHNCENDPERCFEEVFVADDWDRTPMEPAQPLSYKDILELKAIQRTLPRAQQLPDPYTGKKPSHFLSAVPIALLPLLPDNGCPSSGASTPNPTPECSPGQSVDTSPTPSSNPSPVESKNTSPHRSPCASPPRSPLLRPSNLSQPHCHLPKISSPLSPTPPSAVSTPSPTPSTVLSSPQSPLSPNATPTTATQPWLAHLTPPSTRTPNKPKPRFSFVPLLETPPSSASPSSPYEGPDFSETPQPQSLTNAINAAFASRSDFTTVGNDDEEEFTDPPTPALTNASLTSGCESDLLTSDMSEHETEEESGNGLGLSFSDEDRKPGPSGLGSPFRPIMFKAAHKRPPPPPKPKKQKNVMYINGEEIELDGSDSEEEPINSPSSSSTARAESPKPSTPQPIKSPYTSRMSTSSSSPRLSPRPNLSCSPPSSSIATGGEGIGMVVSS</sequence>
<feature type="compositionally biased region" description="Polar residues" evidence="1">
    <location>
        <begin position="320"/>
        <end position="329"/>
    </location>
</feature>
<dbReference type="AlphaFoldDB" id="A0AAW0C3T4"/>
<evidence type="ECO:0000313" key="3">
    <source>
        <dbReference type="Proteomes" id="UP001383192"/>
    </source>
</evidence>
<feature type="region of interest" description="Disordered" evidence="1">
    <location>
        <begin position="162"/>
        <end position="329"/>
    </location>
</feature>
<feature type="compositionally biased region" description="Polar residues" evidence="1">
    <location>
        <begin position="359"/>
        <end position="377"/>
    </location>
</feature>
<comment type="caution">
    <text evidence="2">The sequence shown here is derived from an EMBL/GenBank/DDBJ whole genome shotgun (WGS) entry which is preliminary data.</text>
</comment>
<feature type="region of interest" description="Disordered" evidence="1">
    <location>
        <begin position="1"/>
        <end position="62"/>
    </location>
</feature>
<feature type="compositionally biased region" description="Basic residues" evidence="1">
    <location>
        <begin position="418"/>
        <end position="433"/>
    </location>
</feature>
<accession>A0AAW0C3T4</accession>
<dbReference type="Proteomes" id="UP001383192">
    <property type="component" value="Unassembled WGS sequence"/>
</dbReference>
<reference evidence="2 3" key="1">
    <citation type="submission" date="2024-01" db="EMBL/GenBank/DDBJ databases">
        <title>A draft genome for a cacao thread blight-causing isolate of Paramarasmius palmivorus.</title>
        <authorList>
            <person name="Baruah I.K."/>
            <person name="Bukari Y."/>
            <person name="Amoako-Attah I."/>
            <person name="Meinhardt L.W."/>
            <person name="Bailey B.A."/>
            <person name="Cohen S.P."/>
        </authorList>
    </citation>
    <scope>NUCLEOTIDE SEQUENCE [LARGE SCALE GENOMIC DNA]</scope>
    <source>
        <strain evidence="2 3">GH-12</strain>
    </source>
</reference>